<name>A0A6N8TA37_SHIZO</name>
<dbReference type="AlphaFoldDB" id="A0A6N8TA37"/>
<accession>A0A6N8TA37</accession>
<evidence type="ECO:0008006" key="3">
    <source>
        <dbReference type="Google" id="ProtNLM"/>
    </source>
</evidence>
<organism evidence="1 2">
    <name type="scientific">Shinella zoogloeoides</name>
    <name type="common">Crabtreella saccharophila</name>
    <dbReference type="NCBI Taxonomy" id="352475"/>
    <lineage>
        <taxon>Bacteria</taxon>
        <taxon>Pseudomonadati</taxon>
        <taxon>Pseudomonadota</taxon>
        <taxon>Alphaproteobacteria</taxon>
        <taxon>Hyphomicrobiales</taxon>
        <taxon>Rhizobiaceae</taxon>
        <taxon>Shinella</taxon>
    </lineage>
</organism>
<dbReference type="OrthoDB" id="7842867at2"/>
<evidence type="ECO:0000313" key="2">
    <source>
        <dbReference type="Proteomes" id="UP000440304"/>
    </source>
</evidence>
<reference evidence="1 2" key="1">
    <citation type="submission" date="2019-12" db="EMBL/GenBank/DDBJ databases">
        <title>Shinella granuli gen. nov., sp. nov., and proposal of the reclassification of Zoogloea ramigera ATCC 19623 as Shinella zoogloeoides sp. nov.</title>
        <authorList>
            <person name="Gao J."/>
        </authorList>
    </citation>
    <scope>NUCLEOTIDE SEQUENCE [LARGE SCALE GENOMIC DNA]</scope>
    <source>
        <strain evidence="1 2">DSM 287</strain>
    </source>
</reference>
<sequence>MIDPKPFAELLETDPLAPLQAAIVSSLKLLNPGVTVVPHPGKVDVSELISRTVVNAPGIGLGWSKVKTGQHAEGMFYLVVEWVAYIVAEAKVVGARRVEKEAVGLAIGGRLLEILADLETSLWGRSGVLPPETTPPAELKPLFTIRDAAQGVAYYTVTWTQIVPALGTGFMPPHAGRYDEQLGAIVYPDADMIDELAPWIPAEREADEDA</sequence>
<dbReference type="EMBL" id="WUML01000002">
    <property type="protein sequence ID" value="MXN99440.1"/>
    <property type="molecule type" value="Genomic_DNA"/>
</dbReference>
<proteinExistence type="predicted"/>
<dbReference type="RefSeq" id="WP_160784848.1">
    <property type="nucleotide sequence ID" value="NZ_CP086610.1"/>
</dbReference>
<comment type="caution">
    <text evidence="1">The sequence shown here is derived from an EMBL/GenBank/DDBJ whole genome shotgun (WGS) entry which is preliminary data.</text>
</comment>
<gene>
    <name evidence="1" type="ORF">GR156_03955</name>
</gene>
<evidence type="ECO:0000313" key="1">
    <source>
        <dbReference type="EMBL" id="MXN99440.1"/>
    </source>
</evidence>
<dbReference type="Proteomes" id="UP000440304">
    <property type="component" value="Unassembled WGS sequence"/>
</dbReference>
<protein>
    <recommendedName>
        <fullName evidence="3">DUF1834 family protein</fullName>
    </recommendedName>
</protein>